<protein>
    <submittedName>
        <fullName evidence="1">Uncharacterized protein</fullName>
    </submittedName>
</protein>
<dbReference type="RefSeq" id="WP_159071002.1">
    <property type="nucleotide sequence ID" value="NZ_CP060705.1"/>
</dbReference>
<dbReference type="Proteomes" id="UP000594707">
    <property type="component" value="Chromosome"/>
</dbReference>
<dbReference type="EMBL" id="CP060705">
    <property type="protein sequence ID" value="QPH95544.1"/>
    <property type="molecule type" value="Genomic_DNA"/>
</dbReference>
<reference evidence="1 2" key="1">
    <citation type="journal article" date="2018" name="Emerg. Microbes Infect.">
        <title>Genomic analysis of oral Campylobacter concisus strains identified a potential bacterial molecular marker associated with active Crohn's disease.</title>
        <authorList>
            <person name="Liu F."/>
            <person name="Ma R."/>
            <person name="Tay C.Y.A."/>
            <person name="Octavia S."/>
            <person name="Lan R."/>
            <person name="Chung H.K.L."/>
            <person name="Riordan S.M."/>
            <person name="Grimm M.C."/>
            <person name="Leong R.W."/>
            <person name="Tanaka M.M."/>
            <person name="Connor S."/>
            <person name="Zhang L."/>
        </authorList>
    </citation>
    <scope>NUCLEOTIDE SEQUENCE [LARGE SCALE GENOMIC DNA]</scope>
    <source>
        <strain evidence="1 2">P13UCO-S1</strain>
    </source>
</reference>
<proteinExistence type="predicted"/>
<dbReference type="AlphaFoldDB" id="A0A7S9WW42"/>
<gene>
    <name evidence="1" type="ORF">CVT08_09120</name>
</gene>
<organism evidence="1 2">
    <name type="scientific">Campylobacter concisus</name>
    <dbReference type="NCBI Taxonomy" id="199"/>
    <lineage>
        <taxon>Bacteria</taxon>
        <taxon>Pseudomonadati</taxon>
        <taxon>Campylobacterota</taxon>
        <taxon>Epsilonproteobacteria</taxon>
        <taxon>Campylobacterales</taxon>
        <taxon>Campylobacteraceae</taxon>
        <taxon>Campylobacter</taxon>
    </lineage>
</organism>
<accession>A0A7S9WW42</accession>
<evidence type="ECO:0000313" key="1">
    <source>
        <dbReference type="EMBL" id="QPH95544.1"/>
    </source>
</evidence>
<sequence>MSAIEKFITNFFGIASEPRLTSFSKFKYHKQDRSNGYFCKQMINF</sequence>
<evidence type="ECO:0000313" key="2">
    <source>
        <dbReference type="Proteomes" id="UP000594707"/>
    </source>
</evidence>
<name>A0A7S9WW42_9BACT</name>